<dbReference type="OrthoDB" id="3552888at2759"/>
<dbReference type="RefSeq" id="XP_033538254.1">
    <property type="nucleotide sequence ID" value="XM_033681694.1"/>
</dbReference>
<protein>
    <recommendedName>
        <fullName evidence="5">Secreted protein</fullName>
    </recommendedName>
</protein>
<keyword evidence="3" id="KW-1185">Reference proteome</keyword>
<reference evidence="2 4" key="1">
    <citation type="submission" date="2020-01" db="EMBL/GenBank/DDBJ databases">
        <authorList>
            <consortium name="DOE Joint Genome Institute"/>
            <person name="Haridas S."/>
            <person name="Albert R."/>
            <person name="Binder M."/>
            <person name="Bloem J."/>
            <person name="Labutti K."/>
            <person name="Salamov A."/>
            <person name="Andreopoulos B."/>
            <person name="Baker S.E."/>
            <person name="Barry K."/>
            <person name="Bills G."/>
            <person name="Bluhm B.H."/>
            <person name="Cannon C."/>
            <person name="Castanera R."/>
            <person name="Culley D.E."/>
            <person name="Daum C."/>
            <person name="Ezra D."/>
            <person name="Gonzalez J.B."/>
            <person name="Henrissat B."/>
            <person name="Kuo A."/>
            <person name="Liang C."/>
            <person name="Lipzen A."/>
            <person name="Lutzoni F."/>
            <person name="Magnuson J."/>
            <person name="Mondo S."/>
            <person name="Nolan M."/>
            <person name="Ohm R."/>
            <person name="Pangilinan J."/>
            <person name="Park H.-J."/>
            <person name="Ramirez L."/>
            <person name="Alfaro M."/>
            <person name="Sun H."/>
            <person name="Tritt A."/>
            <person name="Yoshinaga Y."/>
            <person name="Zwiers L.-H."/>
            <person name="Turgeon B.G."/>
            <person name="Goodwin S.B."/>
            <person name="Spatafora J.W."/>
            <person name="Crous P.W."/>
            <person name="Grigoriev I.V."/>
        </authorList>
    </citation>
    <scope>NUCLEOTIDE SEQUENCE</scope>
    <source>
        <strain evidence="2 4">CBS 781.70</strain>
    </source>
</reference>
<dbReference type="EMBL" id="ML975150">
    <property type="protein sequence ID" value="KAF1816623.1"/>
    <property type="molecule type" value="Genomic_DNA"/>
</dbReference>
<gene>
    <name evidence="2 4" type="ORF">P152DRAFT_479130</name>
</gene>
<evidence type="ECO:0000313" key="3">
    <source>
        <dbReference type="Proteomes" id="UP000504638"/>
    </source>
</evidence>
<dbReference type="GeneID" id="54422264"/>
<keyword evidence="1" id="KW-0732">Signal</keyword>
<proteinExistence type="predicted"/>
<evidence type="ECO:0000313" key="4">
    <source>
        <dbReference type="RefSeq" id="XP_033538254.1"/>
    </source>
</evidence>
<reference evidence="4" key="2">
    <citation type="submission" date="2020-04" db="EMBL/GenBank/DDBJ databases">
        <authorList>
            <consortium name="NCBI Genome Project"/>
        </authorList>
    </citation>
    <scope>NUCLEOTIDE SEQUENCE</scope>
    <source>
        <strain evidence="4">CBS 781.70</strain>
    </source>
</reference>
<evidence type="ECO:0008006" key="5">
    <source>
        <dbReference type="Google" id="ProtNLM"/>
    </source>
</evidence>
<dbReference type="Proteomes" id="UP000504638">
    <property type="component" value="Unplaced"/>
</dbReference>
<feature type="signal peptide" evidence="1">
    <location>
        <begin position="1"/>
        <end position="21"/>
    </location>
</feature>
<organism evidence="2">
    <name type="scientific">Eremomyces bilateralis CBS 781.70</name>
    <dbReference type="NCBI Taxonomy" id="1392243"/>
    <lineage>
        <taxon>Eukaryota</taxon>
        <taxon>Fungi</taxon>
        <taxon>Dikarya</taxon>
        <taxon>Ascomycota</taxon>
        <taxon>Pezizomycotina</taxon>
        <taxon>Dothideomycetes</taxon>
        <taxon>Dothideomycetes incertae sedis</taxon>
        <taxon>Eremomycetales</taxon>
        <taxon>Eremomycetaceae</taxon>
        <taxon>Eremomyces</taxon>
    </lineage>
</organism>
<sequence length="232" mass="25656">MLALPLFVLPLLISVAFVALGSVTTDPSRRGVTLHEMPDNFTVVPAEWTGQIFKNGPEVTLFGDTTSDIFDYIEEQNPEYDVHFPVSTREKTPDGPPGYNPDGPWLVGELVKCPEKSGGPSTPECPGSLCGQGFARAFAIEEGIKYLKSKRYHAWHGPHSYGQCHRLTCSWNSAIYFCNNKDEPQLVPWSEIGGLADQTLQLCRQGDKVRGTHLQPHWLYAVRINANQGPGC</sequence>
<accession>A0A6G1GF00</accession>
<reference evidence="4" key="3">
    <citation type="submission" date="2025-04" db="UniProtKB">
        <authorList>
            <consortium name="RefSeq"/>
        </authorList>
    </citation>
    <scope>IDENTIFICATION</scope>
    <source>
        <strain evidence="4">CBS 781.70</strain>
    </source>
</reference>
<name>A0A6G1GF00_9PEZI</name>
<evidence type="ECO:0000313" key="2">
    <source>
        <dbReference type="EMBL" id="KAF1816623.1"/>
    </source>
</evidence>
<dbReference type="AlphaFoldDB" id="A0A6G1GF00"/>
<evidence type="ECO:0000256" key="1">
    <source>
        <dbReference type="SAM" id="SignalP"/>
    </source>
</evidence>
<feature type="chain" id="PRO_5044632053" description="Secreted protein" evidence="1">
    <location>
        <begin position="22"/>
        <end position="232"/>
    </location>
</feature>